<feature type="region of interest" description="Disordered" evidence="1">
    <location>
        <begin position="247"/>
        <end position="272"/>
    </location>
</feature>
<feature type="compositionally biased region" description="Basic and acidic residues" evidence="1">
    <location>
        <begin position="253"/>
        <end position="267"/>
    </location>
</feature>
<dbReference type="AlphaFoldDB" id="A0AA86TBC1"/>
<proteinExistence type="predicted"/>
<dbReference type="InterPro" id="IPR039928">
    <property type="entry name" value="LNK"/>
</dbReference>
<dbReference type="GO" id="GO:0007623">
    <property type="term" value="P:circadian rhythm"/>
    <property type="evidence" value="ECO:0007669"/>
    <property type="project" value="InterPro"/>
</dbReference>
<dbReference type="PANTHER" id="PTHR33334:SF5">
    <property type="entry name" value="PROTEIN LNK2"/>
    <property type="match status" value="1"/>
</dbReference>
<dbReference type="PANTHER" id="PTHR33334">
    <property type="entry name" value="PROTEIN LNK1"/>
    <property type="match status" value="1"/>
</dbReference>
<feature type="compositionally biased region" description="Basic and acidic residues" evidence="1">
    <location>
        <begin position="108"/>
        <end position="131"/>
    </location>
</feature>
<feature type="non-terminal residue" evidence="2">
    <location>
        <position position="299"/>
    </location>
</feature>
<dbReference type="GO" id="GO:0006355">
    <property type="term" value="P:regulation of DNA-templated transcription"/>
    <property type="evidence" value="ECO:0007669"/>
    <property type="project" value="InterPro"/>
</dbReference>
<evidence type="ECO:0000313" key="3">
    <source>
        <dbReference type="Proteomes" id="UP001189624"/>
    </source>
</evidence>
<keyword evidence="3" id="KW-1185">Reference proteome</keyword>
<sequence>MDSFQLANILWGEGGESDDHIVPYPAVSEDVRNKKEFNQEAATTKLPELKRLEAKTDFHERKLGSHPDLDNSVELPASGYETHAWPDLSLSSSTKIDQGSPGTKVSKNSRELDKFSSSRDEESIQHEKDAEIFQNTQEGKEQGDFVDYGWANIGSFDDLDRIFSNDDPIFGHVSLDNSNELWSSEDVSNNNLAPLPLDTPNSSGALRNGTDPLEIKEKYVQCNDKSLDLSFEKIGDLASQVIQSSCTGTASRGNDRVRSKHTGKEQQKYGNNGSLGQFMKEIEAGLSLLGHLSRKRILY</sequence>
<dbReference type="EMBL" id="OY731402">
    <property type="protein sequence ID" value="CAJ1959005.1"/>
    <property type="molecule type" value="Genomic_DNA"/>
</dbReference>
<feature type="compositionally biased region" description="Polar residues" evidence="1">
    <location>
        <begin position="90"/>
        <end position="106"/>
    </location>
</feature>
<protein>
    <submittedName>
        <fullName evidence="2">Uncharacterized protein</fullName>
    </submittedName>
</protein>
<feature type="region of interest" description="Disordered" evidence="1">
    <location>
        <begin position="90"/>
        <end position="138"/>
    </location>
</feature>
<dbReference type="Gramene" id="rna-AYBTSS11_LOCUS18035">
    <property type="protein sequence ID" value="CAJ1959005.1"/>
    <property type="gene ID" value="gene-AYBTSS11_LOCUS18035"/>
</dbReference>
<evidence type="ECO:0000313" key="2">
    <source>
        <dbReference type="EMBL" id="CAJ1959005.1"/>
    </source>
</evidence>
<gene>
    <name evidence="2" type="ORF">AYBTSS11_LOCUS18035</name>
</gene>
<accession>A0AA86TBC1</accession>
<dbReference type="Proteomes" id="UP001189624">
    <property type="component" value="Chromosome 5"/>
</dbReference>
<organism evidence="2 3">
    <name type="scientific">Sphenostylis stenocarpa</name>
    <dbReference type="NCBI Taxonomy" id="92480"/>
    <lineage>
        <taxon>Eukaryota</taxon>
        <taxon>Viridiplantae</taxon>
        <taxon>Streptophyta</taxon>
        <taxon>Embryophyta</taxon>
        <taxon>Tracheophyta</taxon>
        <taxon>Spermatophyta</taxon>
        <taxon>Magnoliopsida</taxon>
        <taxon>eudicotyledons</taxon>
        <taxon>Gunneridae</taxon>
        <taxon>Pentapetalae</taxon>
        <taxon>rosids</taxon>
        <taxon>fabids</taxon>
        <taxon>Fabales</taxon>
        <taxon>Fabaceae</taxon>
        <taxon>Papilionoideae</taxon>
        <taxon>50 kb inversion clade</taxon>
        <taxon>NPAAA clade</taxon>
        <taxon>indigoferoid/millettioid clade</taxon>
        <taxon>Phaseoleae</taxon>
        <taxon>Sphenostylis</taxon>
    </lineage>
</organism>
<name>A0AA86TBC1_9FABA</name>
<evidence type="ECO:0000256" key="1">
    <source>
        <dbReference type="SAM" id="MobiDB-lite"/>
    </source>
</evidence>
<reference evidence="2" key="1">
    <citation type="submission" date="2023-10" db="EMBL/GenBank/DDBJ databases">
        <authorList>
            <person name="Domelevo Entfellner J.-B."/>
        </authorList>
    </citation>
    <scope>NUCLEOTIDE SEQUENCE</scope>
</reference>